<feature type="compositionally biased region" description="Low complexity" evidence="1">
    <location>
        <begin position="233"/>
        <end position="250"/>
    </location>
</feature>
<evidence type="ECO:0000313" key="3">
    <source>
        <dbReference type="EMBL" id="POY70819.1"/>
    </source>
</evidence>
<dbReference type="AlphaFoldDB" id="A0A2S5B214"/>
<reference evidence="3 4" key="1">
    <citation type="journal article" date="2018" name="Front. Microbiol.">
        <title>Prospects for Fungal Bioremediation of Acidic Radioactive Waste Sites: Characterization and Genome Sequence of Rhodotorula taiwanensis MD1149.</title>
        <authorList>
            <person name="Tkavc R."/>
            <person name="Matrosova V.Y."/>
            <person name="Grichenko O.E."/>
            <person name="Gostincar C."/>
            <person name="Volpe R.P."/>
            <person name="Klimenkova P."/>
            <person name="Gaidamakova E.K."/>
            <person name="Zhou C.E."/>
            <person name="Stewart B.J."/>
            <person name="Lyman M.G."/>
            <person name="Malfatti S.A."/>
            <person name="Rubinfeld B."/>
            <person name="Courtot M."/>
            <person name="Singh J."/>
            <person name="Dalgard C.L."/>
            <person name="Hamilton T."/>
            <person name="Frey K.G."/>
            <person name="Gunde-Cimerman N."/>
            <person name="Dugan L."/>
            <person name="Daly M.J."/>
        </authorList>
    </citation>
    <scope>NUCLEOTIDE SEQUENCE [LARGE SCALE GENOMIC DNA]</scope>
    <source>
        <strain evidence="3 4">MD1149</strain>
    </source>
</reference>
<dbReference type="OrthoDB" id="2529892at2759"/>
<evidence type="ECO:0000313" key="4">
    <source>
        <dbReference type="Proteomes" id="UP000237144"/>
    </source>
</evidence>
<evidence type="ECO:0000256" key="2">
    <source>
        <dbReference type="SAM" id="Phobius"/>
    </source>
</evidence>
<name>A0A2S5B214_9BASI</name>
<keyword evidence="4" id="KW-1185">Reference proteome</keyword>
<comment type="caution">
    <text evidence="3">The sequence shown here is derived from an EMBL/GenBank/DDBJ whole genome shotgun (WGS) entry which is preliminary data.</text>
</comment>
<gene>
    <name evidence="3" type="ORF">BMF94_6231</name>
</gene>
<sequence>MGRDPLAVASAAGAVADTAAKADELALMSRFAAIAMFFTSTVAIISLAAFAVCIFSQREAAKWLSRSIWISWLVSWAIGAFGLAVYTASDTFVTGLCDNSESVSAEDETRKIAATGGAVFVTLALAFYFGIVLSAYVHTLHPHILMSPDSDTEDEYSDLDEGLERKLEGHLISLGEPYVSEYLAERKRRIGTSSADSTVSRRGYSRQRRRYTDEEASDTDAMQRGIDRGQRGLPLESPSEPYSSDASSSASDRDATPLRSTRV</sequence>
<dbReference type="Proteomes" id="UP000237144">
    <property type="component" value="Unassembled WGS sequence"/>
</dbReference>
<keyword evidence="2" id="KW-1133">Transmembrane helix</keyword>
<feature type="transmembrane region" description="Helical" evidence="2">
    <location>
        <begin position="112"/>
        <end position="137"/>
    </location>
</feature>
<feature type="transmembrane region" description="Helical" evidence="2">
    <location>
        <begin position="32"/>
        <end position="55"/>
    </location>
</feature>
<feature type="transmembrane region" description="Helical" evidence="2">
    <location>
        <begin position="67"/>
        <end position="86"/>
    </location>
</feature>
<dbReference type="EMBL" id="PJQD01000097">
    <property type="protein sequence ID" value="POY70819.1"/>
    <property type="molecule type" value="Genomic_DNA"/>
</dbReference>
<organism evidence="3 4">
    <name type="scientific">Rhodotorula taiwanensis</name>
    <dbReference type="NCBI Taxonomy" id="741276"/>
    <lineage>
        <taxon>Eukaryota</taxon>
        <taxon>Fungi</taxon>
        <taxon>Dikarya</taxon>
        <taxon>Basidiomycota</taxon>
        <taxon>Pucciniomycotina</taxon>
        <taxon>Microbotryomycetes</taxon>
        <taxon>Sporidiobolales</taxon>
        <taxon>Sporidiobolaceae</taxon>
        <taxon>Rhodotorula</taxon>
    </lineage>
</organism>
<evidence type="ECO:0000256" key="1">
    <source>
        <dbReference type="SAM" id="MobiDB-lite"/>
    </source>
</evidence>
<feature type="region of interest" description="Disordered" evidence="1">
    <location>
        <begin position="191"/>
        <end position="263"/>
    </location>
</feature>
<protein>
    <submittedName>
        <fullName evidence="3">Uncharacterized protein</fullName>
    </submittedName>
</protein>
<proteinExistence type="predicted"/>
<accession>A0A2S5B214</accession>
<keyword evidence="2" id="KW-0812">Transmembrane</keyword>
<keyword evidence="2" id="KW-0472">Membrane</keyword>